<reference evidence="2" key="1">
    <citation type="journal article" date="2019" name="Int. J. Syst. Evol. Microbiol.">
        <title>The Global Catalogue of Microorganisms (GCM) 10K type strain sequencing project: providing services to taxonomists for standard genome sequencing and annotation.</title>
        <authorList>
            <consortium name="The Broad Institute Genomics Platform"/>
            <consortium name="The Broad Institute Genome Sequencing Center for Infectious Disease"/>
            <person name="Wu L."/>
            <person name="Ma J."/>
        </authorList>
    </citation>
    <scope>NUCLEOTIDE SEQUENCE [LARGE SCALE GENOMIC DNA]</scope>
    <source>
        <strain evidence="2">JCM 10083</strain>
    </source>
</reference>
<protein>
    <submittedName>
        <fullName evidence="1">Uncharacterized protein</fullName>
    </submittedName>
</protein>
<organism evidence="1 2">
    <name type="scientific">Streptosporangium amethystogenes subsp. fukuiense</name>
    <dbReference type="NCBI Taxonomy" id="698418"/>
    <lineage>
        <taxon>Bacteria</taxon>
        <taxon>Bacillati</taxon>
        <taxon>Actinomycetota</taxon>
        <taxon>Actinomycetes</taxon>
        <taxon>Streptosporangiales</taxon>
        <taxon>Streptosporangiaceae</taxon>
        <taxon>Streptosporangium</taxon>
    </lineage>
</organism>
<sequence length="256" mass="28855">MTKIPGAREELDRAARWLRGQVRSVVVELTGDQDLEVALPEAPAITYWEEPLRFSYSVHVQHAMNGEPGVDPVQGARFLLVSAGWDVTVLRDVPEVPTNIEARTGEFRMSLLISQARDSLTVTGRTPVMALYEPRGLHLVSPECARCRRKLTALQVLRRRSLWGGQEPQPRRELWWECSGCGWLGYQHHEGERLHAMRRLKGREGNCFFCGEDQSNVAGEIWEQDGELRDWVVCLDCGTGNARRVGRAPDDGRSPG</sequence>
<dbReference type="RefSeq" id="WP_343974019.1">
    <property type="nucleotide sequence ID" value="NZ_BAAAGK010000116.1"/>
</dbReference>
<dbReference type="EMBL" id="JBHTEE010000001">
    <property type="protein sequence ID" value="MFC7600395.1"/>
    <property type="molecule type" value="Genomic_DNA"/>
</dbReference>
<name>A0ABW2SW78_9ACTN</name>
<accession>A0ABW2SW78</accession>
<gene>
    <name evidence="1" type="ORF">ACFQVD_09820</name>
</gene>
<proteinExistence type="predicted"/>
<keyword evidence="2" id="KW-1185">Reference proteome</keyword>
<dbReference type="Proteomes" id="UP001596514">
    <property type="component" value="Unassembled WGS sequence"/>
</dbReference>
<comment type="caution">
    <text evidence="1">The sequence shown here is derived from an EMBL/GenBank/DDBJ whole genome shotgun (WGS) entry which is preliminary data.</text>
</comment>
<evidence type="ECO:0000313" key="1">
    <source>
        <dbReference type="EMBL" id="MFC7600395.1"/>
    </source>
</evidence>
<evidence type="ECO:0000313" key="2">
    <source>
        <dbReference type="Proteomes" id="UP001596514"/>
    </source>
</evidence>